<name>A0ABZ2KLL7_9BACT</name>
<dbReference type="PROSITE" id="PS51186">
    <property type="entry name" value="GNAT"/>
    <property type="match status" value="1"/>
</dbReference>
<sequence>MIRSGATFRSATPSDLDRIVELLTADPACTVTKDSYRANLETGEYRLEWTWLAESAEGDLLAVAIWWGPRSESKAPSALDGFYAIPSFTRESRIELSAALLAAAHEAFGEAPEYHVFVPANWRDAPAVVESLAWRQEAARRAGLTHVIERLRYEWTSESPLPPRDGRLIFRPEPDDEVFVDLFIRTLEGTLDAASAANKVILGAEAQARGDIHFLKEQMLGQRDWWRVATDENGAVVGFGIPSRNSDFHVVGYLGVLPEYRGRGHADRILAEITRLLVEQVGAAVIRADTDLGNRPMAKAFARLGYHNFACRLVHSAAHTV</sequence>
<keyword evidence="3" id="KW-1185">Reference proteome</keyword>
<protein>
    <submittedName>
        <fullName evidence="2">GNAT family N-acetyltransferase</fullName>
    </submittedName>
</protein>
<dbReference type="InterPro" id="IPR016181">
    <property type="entry name" value="Acyl_CoA_acyltransferase"/>
</dbReference>
<proteinExistence type="predicted"/>
<dbReference type="CDD" id="cd04301">
    <property type="entry name" value="NAT_SF"/>
    <property type="match status" value="1"/>
</dbReference>
<dbReference type="Gene3D" id="3.40.630.30">
    <property type="match status" value="1"/>
</dbReference>
<reference evidence="2 3" key="1">
    <citation type="submission" date="2021-12" db="EMBL/GenBank/DDBJ databases">
        <title>Discovery of the Pendulisporaceae a myxobacterial family with distinct sporulation behavior and unique specialized metabolism.</title>
        <authorList>
            <person name="Garcia R."/>
            <person name="Popoff A."/>
            <person name="Bader C.D."/>
            <person name="Loehr J."/>
            <person name="Walesch S."/>
            <person name="Walt C."/>
            <person name="Boldt J."/>
            <person name="Bunk B."/>
            <person name="Haeckl F.J.F.P.J."/>
            <person name="Gunesch A.P."/>
            <person name="Birkelbach J."/>
            <person name="Nuebel U."/>
            <person name="Pietschmann T."/>
            <person name="Bach T."/>
            <person name="Mueller R."/>
        </authorList>
    </citation>
    <scope>NUCLEOTIDE SEQUENCE [LARGE SCALE GENOMIC DNA]</scope>
    <source>
        <strain evidence="2 3">MSr12523</strain>
    </source>
</reference>
<dbReference type="EMBL" id="CP089982">
    <property type="protein sequence ID" value="WXA99557.1"/>
    <property type="molecule type" value="Genomic_DNA"/>
</dbReference>
<feature type="domain" description="N-acetyltransferase" evidence="1">
    <location>
        <begin position="184"/>
        <end position="321"/>
    </location>
</feature>
<dbReference type="Pfam" id="PF00583">
    <property type="entry name" value="Acetyltransf_1"/>
    <property type="match status" value="1"/>
</dbReference>
<dbReference type="SUPFAM" id="SSF55729">
    <property type="entry name" value="Acyl-CoA N-acyltransferases (Nat)"/>
    <property type="match status" value="1"/>
</dbReference>
<evidence type="ECO:0000313" key="2">
    <source>
        <dbReference type="EMBL" id="WXA99557.1"/>
    </source>
</evidence>
<organism evidence="2 3">
    <name type="scientific">Pendulispora brunnea</name>
    <dbReference type="NCBI Taxonomy" id="2905690"/>
    <lineage>
        <taxon>Bacteria</taxon>
        <taxon>Pseudomonadati</taxon>
        <taxon>Myxococcota</taxon>
        <taxon>Myxococcia</taxon>
        <taxon>Myxococcales</taxon>
        <taxon>Sorangiineae</taxon>
        <taxon>Pendulisporaceae</taxon>
        <taxon>Pendulispora</taxon>
    </lineage>
</organism>
<accession>A0ABZ2KLL7</accession>
<dbReference type="RefSeq" id="WP_394850196.1">
    <property type="nucleotide sequence ID" value="NZ_CP089982.1"/>
</dbReference>
<evidence type="ECO:0000313" key="3">
    <source>
        <dbReference type="Proteomes" id="UP001379533"/>
    </source>
</evidence>
<gene>
    <name evidence="2" type="ORF">LZC95_22405</name>
</gene>
<dbReference type="Proteomes" id="UP001379533">
    <property type="component" value="Chromosome"/>
</dbReference>
<dbReference type="InterPro" id="IPR000182">
    <property type="entry name" value="GNAT_dom"/>
</dbReference>
<evidence type="ECO:0000259" key="1">
    <source>
        <dbReference type="PROSITE" id="PS51186"/>
    </source>
</evidence>